<feature type="region of interest" description="Disordered" evidence="1">
    <location>
        <begin position="383"/>
        <end position="408"/>
    </location>
</feature>
<evidence type="ECO:0000313" key="2">
    <source>
        <dbReference type="EMBL" id="KAF5847388.1"/>
    </source>
</evidence>
<comment type="caution">
    <text evidence="2">The sequence shown here is derived from an EMBL/GenBank/DDBJ whole genome shotgun (WGS) entry which is preliminary data.</text>
</comment>
<gene>
    <name evidence="2" type="ORF">GGP41_000118</name>
</gene>
<protein>
    <submittedName>
        <fullName evidence="2">Uncharacterized protein</fullName>
    </submittedName>
</protein>
<feature type="compositionally biased region" description="Low complexity" evidence="1">
    <location>
        <begin position="389"/>
        <end position="405"/>
    </location>
</feature>
<evidence type="ECO:0000313" key="3">
    <source>
        <dbReference type="Proteomes" id="UP000624244"/>
    </source>
</evidence>
<proteinExistence type="predicted"/>
<feature type="region of interest" description="Disordered" evidence="1">
    <location>
        <begin position="58"/>
        <end position="126"/>
    </location>
</feature>
<accession>A0A8H5ZBU7</accession>
<evidence type="ECO:0000256" key="1">
    <source>
        <dbReference type="SAM" id="MobiDB-lite"/>
    </source>
</evidence>
<name>A0A8H5ZBU7_COCSA</name>
<feature type="compositionally biased region" description="Polar residues" evidence="1">
    <location>
        <begin position="98"/>
        <end position="108"/>
    </location>
</feature>
<reference evidence="2" key="1">
    <citation type="submission" date="2019-11" db="EMBL/GenBank/DDBJ databases">
        <title>Bipolaris sorokiniana Genome sequencing.</title>
        <authorList>
            <person name="Wang H."/>
        </authorList>
    </citation>
    <scope>NUCLEOTIDE SEQUENCE</scope>
</reference>
<sequence length="451" mass="49745">MSFRCHLANNFDDVFCCHYIPDPDPDILPLAPTADMSRPQSMPDFTALMDSSKSLFEQTTTSNFERRIHSRRQTSPERRTQQTRKKPSISLAAGLMMNTESPLVTGSMSPRKGSGSRPPEEGRVETEEGDTLFYAYAKRSDYPSSPPYILTFASAAVCSQWWHLVQQNYPSSARRPSPQFFIMRSEDIELIQDDLKFFDLRNKWFYSSQDSPTCPPVVLPIQHSNGTLALPPSPLPSEEKPNTSALDSLAESLTRLANIVETNAEQVHALSVAQSTGLQAMQEINESNSIQIKAISASQLKLQSLVDQNASHYIALSNKHFESQESTRQAQEHSQKAQDEAKNLLTSTLSHVNSLAKAQSDLAQTCQSMMQSFESFTHNNHSMVGSDAASSHSLGSTTSSGVLASRISPPPRKLNRRVKGCSWDYWDWDNNGAEEGGFGGGGDAAEESGSV</sequence>
<dbReference type="Proteomes" id="UP000624244">
    <property type="component" value="Unassembled WGS sequence"/>
</dbReference>
<dbReference type="AlphaFoldDB" id="A0A8H5ZBU7"/>
<organism evidence="2 3">
    <name type="scientific">Cochliobolus sativus</name>
    <name type="common">Common root rot and spot blotch fungus</name>
    <name type="synonym">Bipolaris sorokiniana</name>
    <dbReference type="NCBI Taxonomy" id="45130"/>
    <lineage>
        <taxon>Eukaryota</taxon>
        <taxon>Fungi</taxon>
        <taxon>Dikarya</taxon>
        <taxon>Ascomycota</taxon>
        <taxon>Pezizomycotina</taxon>
        <taxon>Dothideomycetes</taxon>
        <taxon>Pleosporomycetidae</taxon>
        <taxon>Pleosporales</taxon>
        <taxon>Pleosporineae</taxon>
        <taxon>Pleosporaceae</taxon>
        <taxon>Bipolaris</taxon>
    </lineage>
</organism>
<dbReference type="EMBL" id="WNKQ01000013">
    <property type="protein sequence ID" value="KAF5847388.1"/>
    <property type="molecule type" value="Genomic_DNA"/>
</dbReference>